<organism evidence="1 2">
    <name type="scientific">Actinocorallia aurantiaca</name>
    <dbReference type="NCBI Taxonomy" id="46204"/>
    <lineage>
        <taxon>Bacteria</taxon>
        <taxon>Bacillati</taxon>
        <taxon>Actinomycetota</taxon>
        <taxon>Actinomycetes</taxon>
        <taxon>Streptosporangiales</taxon>
        <taxon>Thermomonosporaceae</taxon>
        <taxon>Actinocorallia</taxon>
    </lineage>
</organism>
<keyword evidence="2" id="KW-1185">Reference proteome</keyword>
<name>A0ABN3UM15_9ACTN</name>
<dbReference type="Proteomes" id="UP001501842">
    <property type="component" value="Unassembled WGS sequence"/>
</dbReference>
<reference evidence="1 2" key="1">
    <citation type="journal article" date="2019" name="Int. J. Syst. Evol. Microbiol.">
        <title>The Global Catalogue of Microorganisms (GCM) 10K type strain sequencing project: providing services to taxonomists for standard genome sequencing and annotation.</title>
        <authorList>
            <consortium name="The Broad Institute Genomics Platform"/>
            <consortium name="The Broad Institute Genome Sequencing Center for Infectious Disease"/>
            <person name="Wu L."/>
            <person name="Ma J."/>
        </authorList>
    </citation>
    <scope>NUCLEOTIDE SEQUENCE [LARGE SCALE GENOMIC DNA]</scope>
    <source>
        <strain evidence="1 2">JCM 8201</strain>
    </source>
</reference>
<accession>A0ABN3UM15</accession>
<dbReference type="Pfam" id="PF13669">
    <property type="entry name" value="Glyoxalase_4"/>
    <property type="match status" value="1"/>
</dbReference>
<dbReference type="RefSeq" id="WP_344455107.1">
    <property type="nucleotide sequence ID" value="NZ_BAAATZ010000029.1"/>
</dbReference>
<evidence type="ECO:0000313" key="2">
    <source>
        <dbReference type="Proteomes" id="UP001501842"/>
    </source>
</evidence>
<evidence type="ECO:0000313" key="1">
    <source>
        <dbReference type="EMBL" id="GAA2735021.1"/>
    </source>
</evidence>
<dbReference type="Gene3D" id="3.10.180.10">
    <property type="entry name" value="2,3-Dihydroxybiphenyl 1,2-Dioxygenase, domain 1"/>
    <property type="match status" value="1"/>
</dbReference>
<protein>
    <submittedName>
        <fullName evidence="1">VOC family protein</fullName>
    </submittedName>
</protein>
<proteinExistence type="predicted"/>
<dbReference type="SUPFAM" id="SSF54593">
    <property type="entry name" value="Glyoxalase/Bleomycin resistance protein/Dihydroxybiphenyl dioxygenase"/>
    <property type="match status" value="1"/>
</dbReference>
<sequence>MMVPPPFPNRNFMQMCWVVPDLRVAVDSWVRAAGVGPFFWFDGVPCTDGHYRGRPAEFPAITAAIAYAGDLQIELVCQDDDEPSIFSELVPRGRSGLHHAALICRDYETERDTYIEAGATLAFEGRIGASRTCWLDTSPTLGFMIELLEPSAKRDAGFAAMRRAADTWDGADPIVGLS</sequence>
<gene>
    <name evidence="1" type="ORF">GCM10010439_58740</name>
</gene>
<dbReference type="EMBL" id="BAAATZ010000029">
    <property type="protein sequence ID" value="GAA2735021.1"/>
    <property type="molecule type" value="Genomic_DNA"/>
</dbReference>
<dbReference type="InterPro" id="IPR029068">
    <property type="entry name" value="Glyas_Bleomycin-R_OHBP_Dase"/>
</dbReference>
<comment type="caution">
    <text evidence="1">The sequence shown here is derived from an EMBL/GenBank/DDBJ whole genome shotgun (WGS) entry which is preliminary data.</text>
</comment>